<keyword evidence="2" id="KW-0812">Transmembrane</keyword>
<sequence length="114" mass="12802">MLLRHHPSWRRPLRYDKYIKALAAVTVIIGTCIGNVGSRSITPALFQQLTQEGKAREKDGQVRCDRGAFFGPVLRPMFGGRNSSLRSSEIRTGEHARLPPSHVSQRLPDDSHQL</sequence>
<feature type="transmembrane region" description="Helical" evidence="2">
    <location>
        <begin position="21"/>
        <end position="38"/>
    </location>
</feature>
<reference evidence="3" key="2">
    <citation type="submission" date="2017-10" db="EMBL/GenBank/DDBJ databases">
        <title>Ladona fulva Genome sequencing and assembly.</title>
        <authorList>
            <person name="Murali S."/>
            <person name="Richards S."/>
            <person name="Bandaranaike D."/>
            <person name="Bellair M."/>
            <person name="Blankenburg K."/>
            <person name="Chao H."/>
            <person name="Dinh H."/>
            <person name="Doddapaneni H."/>
            <person name="Dugan-Rocha S."/>
            <person name="Elkadiri S."/>
            <person name="Gnanaolivu R."/>
            <person name="Hernandez B."/>
            <person name="Skinner E."/>
            <person name="Javaid M."/>
            <person name="Lee S."/>
            <person name="Li M."/>
            <person name="Ming W."/>
            <person name="Munidasa M."/>
            <person name="Muniz J."/>
            <person name="Nguyen L."/>
            <person name="Hughes D."/>
            <person name="Osuji N."/>
            <person name="Pu L.-L."/>
            <person name="Puazo M."/>
            <person name="Qu C."/>
            <person name="Quiroz J."/>
            <person name="Raj R."/>
            <person name="Weissenberger G."/>
            <person name="Xin Y."/>
            <person name="Zou X."/>
            <person name="Han Y."/>
            <person name="Worley K."/>
            <person name="Muzny D."/>
            <person name="Gibbs R."/>
        </authorList>
    </citation>
    <scope>NUCLEOTIDE SEQUENCE</scope>
    <source>
        <strain evidence="3">Sampled in the wild</strain>
    </source>
</reference>
<dbReference type="AlphaFoldDB" id="A0A8K0K0P9"/>
<keyword evidence="4" id="KW-1185">Reference proteome</keyword>
<feature type="region of interest" description="Disordered" evidence="1">
    <location>
        <begin position="79"/>
        <end position="114"/>
    </location>
</feature>
<organism evidence="3 4">
    <name type="scientific">Ladona fulva</name>
    <name type="common">Scarce chaser dragonfly</name>
    <name type="synonym">Libellula fulva</name>
    <dbReference type="NCBI Taxonomy" id="123851"/>
    <lineage>
        <taxon>Eukaryota</taxon>
        <taxon>Metazoa</taxon>
        <taxon>Ecdysozoa</taxon>
        <taxon>Arthropoda</taxon>
        <taxon>Hexapoda</taxon>
        <taxon>Insecta</taxon>
        <taxon>Pterygota</taxon>
        <taxon>Palaeoptera</taxon>
        <taxon>Odonata</taxon>
        <taxon>Epiprocta</taxon>
        <taxon>Anisoptera</taxon>
        <taxon>Libelluloidea</taxon>
        <taxon>Libellulidae</taxon>
        <taxon>Ladona</taxon>
    </lineage>
</organism>
<evidence type="ECO:0000256" key="1">
    <source>
        <dbReference type="SAM" id="MobiDB-lite"/>
    </source>
</evidence>
<gene>
    <name evidence="3" type="ORF">J437_LFUL001519</name>
</gene>
<reference evidence="3" key="1">
    <citation type="submission" date="2013-04" db="EMBL/GenBank/DDBJ databases">
        <authorList>
            <person name="Qu J."/>
            <person name="Murali S.C."/>
            <person name="Bandaranaike D."/>
            <person name="Bellair M."/>
            <person name="Blankenburg K."/>
            <person name="Chao H."/>
            <person name="Dinh H."/>
            <person name="Doddapaneni H."/>
            <person name="Downs B."/>
            <person name="Dugan-Rocha S."/>
            <person name="Elkadiri S."/>
            <person name="Gnanaolivu R.D."/>
            <person name="Hernandez B."/>
            <person name="Javaid M."/>
            <person name="Jayaseelan J.C."/>
            <person name="Lee S."/>
            <person name="Li M."/>
            <person name="Ming W."/>
            <person name="Munidasa M."/>
            <person name="Muniz J."/>
            <person name="Nguyen L."/>
            <person name="Ongeri F."/>
            <person name="Osuji N."/>
            <person name="Pu L.-L."/>
            <person name="Puazo M."/>
            <person name="Qu C."/>
            <person name="Quiroz J."/>
            <person name="Raj R."/>
            <person name="Weissenberger G."/>
            <person name="Xin Y."/>
            <person name="Zou X."/>
            <person name="Han Y."/>
            <person name="Richards S."/>
            <person name="Worley K."/>
            <person name="Muzny D."/>
            <person name="Gibbs R."/>
        </authorList>
    </citation>
    <scope>NUCLEOTIDE SEQUENCE</scope>
    <source>
        <strain evidence="3">Sampled in the wild</strain>
    </source>
</reference>
<proteinExistence type="predicted"/>
<dbReference type="EMBL" id="KZ308173">
    <property type="protein sequence ID" value="KAG8223798.1"/>
    <property type="molecule type" value="Genomic_DNA"/>
</dbReference>
<evidence type="ECO:0000256" key="2">
    <source>
        <dbReference type="SAM" id="Phobius"/>
    </source>
</evidence>
<name>A0A8K0K0P9_LADFU</name>
<dbReference type="Proteomes" id="UP000792457">
    <property type="component" value="Unassembled WGS sequence"/>
</dbReference>
<comment type="caution">
    <text evidence="3">The sequence shown here is derived from an EMBL/GenBank/DDBJ whole genome shotgun (WGS) entry which is preliminary data.</text>
</comment>
<accession>A0A8K0K0P9</accession>
<protein>
    <submittedName>
        <fullName evidence="3">Uncharacterized protein</fullName>
    </submittedName>
</protein>
<keyword evidence="2" id="KW-0472">Membrane</keyword>
<evidence type="ECO:0000313" key="3">
    <source>
        <dbReference type="EMBL" id="KAG8223798.1"/>
    </source>
</evidence>
<evidence type="ECO:0000313" key="4">
    <source>
        <dbReference type="Proteomes" id="UP000792457"/>
    </source>
</evidence>
<feature type="compositionally biased region" description="Basic and acidic residues" evidence="1">
    <location>
        <begin position="88"/>
        <end position="97"/>
    </location>
</feature>
<keyword evidence="2" id="KW-1133">Transmembrane helix</keyword>